<sequence>MARRVTKPRILICILRRDVRLSDNPIFHHASQAFIDYDSHPETPDTNSREDSMISDTEVPDFTHLLPVYIFPANQVEVSGFLASDSKRSPYPEARSQIAGVWRTGPHRAKFMAEGAWNLKERLEGLECGSGLDLRVGMIGDVVENMLQWYAKEKDDDGNTAEVSAIWMTADDGTEERADERDVKGIAAHYGVNVRVWEDEKYFVDDRDLPLDMRSMSDLPNVYTTFRKSLEPLRECPRQILPAPTKLPPLPPHSPPQMGPFEIPNSLQALIERLLAPLNEDPSFGLSSPPQWPGNVESAHPFMGGESAAQDRLSHLIVSGAMSSYKATRNGMLGLDFSTKLSAYLAQGHLTARQVHWAMADFEGGNGEGRGVQGYGKGENEGTAAVRFELLWRDYMRLCARKFGSRMFHVDGIRDTTSSKRREGQDSYNSDQDQSSAKRWRYIHKDGKAGDDPAKTAEVFDRFRSGLTGIGLIDASNRELFLTGYTSNRARQNVASFLASHLGIDWRIGAEWYEFLLVDYDVGSNWGNWQYVAGVGNDPRQGRVFNPIKQALDYDPKGEYITAWVPELRKLQITKGIGPNKEEVDQQRLMGLFQAWRLEGSEKAQLGLQGLEWVEHPLVRIQFSVNRRRGQGNDGRGKDRGSWRGGRGKGKGNRRLGNEEKLGNSGHGDQM</sequence>
<evidence type="ECO:0000256" key="2">
    <source>
        <dbReference type="ARBA" id="ARBA00022630"/>
    </source>
</evidence>
<dbReference type="InterPro" id="IPR006050">
    <property type="entry name" value="DNA_photolyase_N"/>
</dbReference>
<dbReference type="InterPro" id="IPR036134">
    <property type="entry name" value="Crypto/Photolyase_FAD-like_sf"/>
</dbReference>
<evidence type="ECO:0000256" key="4">
    <source>
        <dbReference type="ARBA" id="ARBA00022991"/>
    </source>
</evidence>
<dbReference type="SUPFAM" id="SSF52425">
    <property type="entry name" value="Cryptochrome/photolyase, N-terminal domain"/>
    <property type="match status" value="1"/>
</dbReference>
<dbReference type="GO" id="GO:0071949">
    <property type="term" value="F:FAD binding"/>
    <property type="evidence" value="ECO:0007669"/>
    <property type="project" value="TreeGrafter"/>
</dbReference>
<keyword evidence="3 5" id="KW-0274">FAD</keyword>
<comment type="cofactor">
    <cofactor evidence="6">
        <name>(6R)-5,10-methylene-5,6,7,8-tetrahydrofolate</name>
        <dbReference type="ChEBI" id="CHEBI:15636"/>
    </cofactor>
    <text evidence="6">Binds 1 5,10-methenyltetrahydrofolate (MTHF) per subunit.</text>
</comment>
<dbReference type="GO" id="GO:0000719">
    <property type="term" value="P:photoreactive repair"/>
    <property type="evidence" value="ECO:0007669"/>
    <property type="project" value="TreeGrafter"/>
</dbReference>
<evidence type="ECO:0000256" key="3">
    <source>
        <dbReference type="ARBA" id="ARBA00022827"/>
    </source>
</evidence>
<reference evidence="9" key="1">
    <citation type="journal article" date="2020" name="Stud. Mycol.">
        <title>101 Dothideomycetes genomes: a test case for predicting lifestyles and emergence of pathogens.</title>
        <authorList>
            <person name="Haridas S."/>
            <person name="Albert R."/>
            <person name="Binder M."/>
            <person name="Bloem J."/>
            <person name="Labutti K."/>
            <person name="Salamov A."/>
            <person name="Andreopoulos B."/>
            <person name="Baker S."/>
            <person name="Barry K."/>
            <person name="Bills G."/>
            <person name="Bluhm B."/>
            <person name="Cannon C."/>
            <person name="Castanera R."/>
            <person name="Culley D."/>
            <person name="Daum C."/>
            <person name="Ezra D."/>
            <person name="Gonzalez J."/>
            <person name="Henrissat B."/>
            <person name="Kuo A."/>
            <person name="Liang C."/>
            <person name="Lipzen A."/>
            <person name="Lutzoni F."/>
            <person name="Magnuson J."/>
            <person name="Mondo S."/>
            <person name="Nolan M."/>
            <person name="Ohm R."/>
            <person name="Pangilinan J."/>
            <person name="Park H.-J."/>
            <person name="Ramirez L."/>
            <person name="Alfaro M."/>
            <person name="Sun H."/>
            <person name="Tritt A."/>
            <person name="Yoshinaga Y."/>
            <person name="Zwiers L.-H."/>
            <person name="Turgeon B."/>
            <person name="Goodwin S."/>
            <person name="Spatafora J."/>
            <person name="Crous P."/>
            <person name="Grigoriev I."/>
        </authorList>
    </citation>
    <scope>NUCLEOTIDE SEQUENCE</scope>
    <source>
        <strain evidence="9">CBS 175.79</strain>
    </source>
</reference>
<dbReference type="Gene3D" id="1.10.579.10">
    <property type="entry name" value="DNA Cyclobutane Dipyrimidine Photolyase, subunit A, domain 3"/>
    <property type="match status" value="1"/>
</dbReference>
<keyword evidence="2 5" id="KW-0285">Flavoprotein</keyword>
<dbReference type="PANTHER" id="PTHR11455:SF22">
    <property type="entry name" value="CRYPTOCHROME DASH"/>
    <property type="match status" value="1"/>
</dbReference>
<feature type="binding site" evidence="5">
    <location>
        <begin position="338"/>
        <end position="342"/>
    </location>
    <ligand>
        <name>FAD</name>
        <dbReference type="ChEBI" id="CHEBI:57692"/>
    </ligand>
</feature>
<feature type="region of interest" description="Disordered" evidence="7">
    <location>
        <begin position="625"/>
        <end position="671"/>
    </location>
</feature>
<dbReference type="GeneID" id="54289205"/>
<dbReference type="RefSeq" id="XP_033385507.1">
    <property type="nucleotide sequence ID" value="XM_033531808.1"/>
</dbReference>
<protein>
    <recommendedName>
        <fullName evidence="6">Cryptochrome DASH</fullName>
    </recommendedName>
</protein>
<proteinExistence type="inferred from homology"/>
<dbReference type="Pfam" id="PF03441">
    <property type="entry name" value="FAD_binding_7"/>
    <property type="match status" value="1"/>
</dbReference>
<evidence type="ECO:0000313" key="9">
    <source>
        <dbReference type="EMBL" id="KAF2017168.1"/>
    </source>
</evidence>
<dbReference type="InterPro" id="IPR014729">
    <property type="entry name" value="Rossmann-like_a/b/a_fold"/>
</dbReference>
<evidence type="ECO:0000256" key="1">
    <source>
        <dbReference type="ARBA" id="ARBA00005862"/>
    </source>
</evidence>
<gene>
    <name evidence="9" type="ORF">BU24DRAFT_460245</name>
</gene>
<dbReference type="Gene3D" id="1.25.40.80">
    <property type="match status" value="1"/>
</dbReference>
<comment type="similarity">
    <text evidence="1 6">Belongs to the DNA photolyase class-1 family.</text>
</comment>
<dbReference type="OrthoDB" id="435881at2759"/>
<feature type="compositionally biased region" description="Low complexity" evidence="7">
    <location>
        <begin position="426"/>
        <end position="435"/>
    </location>
</feature>
<feature type="region of interest" description="Disordered" evidence="7">
    <location>
        <begin position="418"/>
        <end position="437"/>
    </location>
</feature>
<dbReference type="PANTHER" id="PTHR11455">
    <property type="entry name" value="CRYPTOCHROME"/>
    <property type="match status" value="1"/>
</dbReference>
<dbReference type="InterPro" id="IPR014133">
    <property type="entry name" value="Cry_DASH"/>
</dbReference>
<feature type="domain" description="Photolyase/cryptochrome alpha/beta" evidence="8">
    <location>
        <begin position="9"/>
        <end position="202"/>
    </location>
</feature>
<dbReference type="Proteomes" id="UP000799778">
    <property type="component" value="Unassembled WGS sequence"/>
</dbReference>
<evidence type="ECO:0000313" key="10">
    <source>
        <dbReference type="Proteomes" id="UP000799778"/>
    </source>
</evidence>
<evidence type="ECO:0000256" key="6">
    <source>
        <dbReference type="RuleBase" id="RU367151"/>
    </source>
</evidence>
<feature type="binding site" evidence="5">
    <location>
        <begin position="519"/>
        <end position="521"/>
    </location>
    <ligand>
        <name>FAD</name>
        <dbReference type="ChEBI" id="CHEBI:57692"/>
    </ligand>
</feature>
<dbReference type="GO" id="GO:0003904">
    <property type="term" value="F:deoxyribodipyrimidine photo-lyase activity"/>
    <property type="evidence" value="ECO:0007669"/>
    <property type="project" value="TreeGrafter"/>
</dbReference>
<accession>A0A6A5XV29</accession>
<dbReference type="InterPro" id="IPR036155">
    <property type="entry name" value="Crypto/Photolyase_N_sf"/>
</dbReference>
<dbReference type="InterPro" id="IPR005101">
    <property type="entry name" value="Cryptochr/Photolyase_FAD-bd"/>
</dbReference>
<dbReference type="PRINTS" id="PR00147">
    <property type="entry name" value="DNAPHOTLYASE"/>
</dbReference>
<dbReference type="SUPFAM" id="SSF48173">
    <property type="entry name" value="Cryptochrome/photolyase FAD-binding domain"/>
    <property type="match status" value="1"/>
</dbReference>
<organism evidence="9 10">
    <name type="scientific">Aaosphaeria arxii CBS 175.79</name>
    <dbReference type="NCBI Taxonomy" id="1450172"/>
    <lineage>
        <taxon>Eukaryota</taxon>
        <taxon>Fungi</taxon>
        <taxon>Dikarya</taxon>
        <taxon>Ascomycota</taxon>
        <taxon>Pezizomycotina</taxon>
        <taxon>Dothideomycetes</taxon>
        <taxon>Pleosporomycetidae</taxon>
        <taxon>Pleosporales</taxon>
        <taxon>Pleosporales incertae sedis</taxon>
        <taxon>Aaosphaeria</taxon>
    </lineage>
</organism>
<name>A0A6A5XV29_9PLEO</name>
<dbReference type="InterPro" id="IPR002081">
    <property type="entry name" value="Cryptochrome/DNA_photolyase_1"/>
</dbReference>
<evidence type="ECO:0000256" key="7">
    <source>
        <dbReference type="SAM" id="MobiDB-lite"/>
    </source>
</evidence>
<keyword evidence="4 6" id="KW-0157">Chromophore</keyword>
<comment type="function">
    <text evidence="6">May have a photoreceptor function.</text>
</comment>
<evidence type="ECO:0000256" key="5">
    <source>
        <dbReference type="PIRSR" id="PIRSR602081-1"/>
    </source>
</evidence>
<dbReference type="PROSITE" id="PS51645">
    <property type="entry name" value="PHR_CRY_ALPHA_BETA"/>
    <property type="match status" value="1"/>
</dbReference>
<dbReference type="NCBIfam" id="TIGR02765">
    <property type="entry name" value="crypto_DASH"/>
    <property type="match status" value="1"/>
</dbReference>
<feature type="binding site" evidence="5">
    <location>
        <position position="325"/>
    </location>
    <ligand>
        <name>FAD</name>
        <dbReference type="ChEBI" id="CHEBI:57692"/>
    </ligand>
</feature>
<dbReference type="Gene3D" id="3.40.50.620">
    <property type="entry name" value="HUPs"/>
    <property type="match status" value="1"/>
</dbReference>
<comment type="cofactor">
    <cofactor evidence="5 6">
        <name>FAD</name>
        <dbReference type="ChEBI" id="CHEBI:57692"/>
    </cofactor>
    <text evidence="5 6">Binds 1 FAD per subunit.</text>
</comment>
<dbReference type="EMBL" id="ML978068">
    <property type="protein sequence ID" value="KAF2017168.1"/>
    <property type="molecule type" value="Genomic_DNA"/>
</dbReference>
<dbReference type="GO" id="GO:0003684">
    <property type="term" value="F:damaged DNA binding"/>
    <property type="evidence" value="ECO:0007669"/>
    <property type="project" value="TreeGrafter"/>
</dbReference>
<evidence type="ECO:0000259" key="8">
    <source>
        <dbReference type="PROSITE" id="PS51645"/>
    </source>
</evidence>
<keyword evidence="10" id="KW-1185">Reference proteome</keyword>
<dbReference type="AlphaFoldDB" id="A0A6A5XV29"/>